<proteinExistence type="predicted"/>
<dbReference type="EMBL" id="LPWE01000001">
    <property type="protein sequence ID" value="ODR97512.1"/>
    <property type="molecule type" value="Genomic_DNA"/>
</dbReference>
<dbReference type="SUPFAM" id="SSF50199">
    <property type="entry name" value="Staphylococcal nuclease"/>
    <property type="match status" value="1"/>
</dbReference>
<evidence type="ECO:0000256" key="2">
    <source>
        <dbReference type="SAM" id="Phobius"/>
    </source>
</evidence>
<evidence type="ECO:0000256" key="1">
    <source>
        <dbReference type="SAM" id="MobiDB-lite"/>
    </source>
</evidence>
<sequence>MFRVSRIILALAVLGAVWFFWPFGKYDDAVPVSPPQPDTNQTNTAQDQLFTKPLSTDAAAPQDAASPDEGAREQPQTKAVLRPKRFYRVVVQDGGSLTAGDTTITLAEIEVAGLTGQCKDSRGQAWPCGRAARSALTRLIRGRALMCHVPAKGDHKSLVARCSVGGNDLSFWMVAQGWAKPKQPAQAAFKEAAEAARERRVGIWR</sequence>
<evidence type="ECO:0000313" key="4">
    <source>
        <dbReference type="EMBL" id="ODR97512.1"/>
    </source>
</evidence>
<feature type="transmembrane region" description="Helical" evidence="2">
    <location>
        <begin position="7"/>
        <end position="24"/>
    </location>
</feature>
<dbReference type="STRING" id="1774970.AUC70_00350"/>
<dbReference type="InterPro" id="IPR035437">
    <property type="entry name" value="SNase_OB-fold_sf"/>
</dbReference>
<evidence type="ECO:0000259" key="3">
    <source>
        <dbReference type="Pfam" id="PF00565"/>
    </source>
</evidence>
<dbReference type="Proteomes" id="UP000094172">
    <property type="component" value="Unassembled WGS sequence"/>
</dbReference>
<comment type="caution">
    <text evidence="4">The sequence shown here is derived from an EMBL/GenBank/DDBJ whole genome shotgun (WGS) entry which is preliminary data.</text>
</comment>
<feature type="compositionally biased region" description="Low complexity" evidence="1">
    <location>
        <begin position="57"/>
        <end position="68"/>
    </location>
</feature>
<feature type="region of interest" description="Disordered" evidence="1">
    <location>
        <begin position="56"/>
        <end position="77"/>
    </location>
</feature>
<evidence type="ECO:0000313" key="5">
    <source>
        <dbReference type="Proteomes" id="UP000094172"/>
    </source>
</evidence>
<keyword evidence="2" id="KW-0812">Transmembrane</keyword>
<gene>
    <name evidence="4" type="ORF">AUC70_00350</name>
</gene>
<reference evidence="4 5" key="1">
    <citation type="journal article" date="2016" name="Environ. Microbiol.">
        <title>New Methyloceanibacter diversity from North Sea sediments includes methanotroph containing solely the soluble methane monooxygenase.</title>
        <authorList>
            <person name="Vekeman B."/>
            <person name="Kerckhof F.M."/>
            <person name="Cremers G."/>
            <person name="de Vos P."/>
            <person name="Vandamme P."/>
            <person name="Boon N."/>
            <person name="Op den Camp H.J."/>
            <person name="Heylen K."/>
        </authorList>
    </citation>
    <scope>NUCLEOTIDE SEQUENCE [LARGE SCALE GENOMIC DNA]</scope>
    <source>
        <strain evidence="4 5">R-67176</strain>
    </source>
</reference>
<dbReference type="RefSeq" id="WP_069443067.1">
    <property type="nucleotide sequence ID" value="NZ_LPWE01000001.1"/>
</dbReference>
<dbReference type="InterPro" id="IPR016071">
    <property type="entry name" value="Staphylococal_nuclease_OB-fold"/>
</dbReference>
<dbReference type="Gene3D" id="2.40.50.90">
    <property type="match status" value="1"/>
</dbReference>
<keyword evidence="5" id="KW-1185">Reference proteome</keyword>
<dbReference type="AlphaFoldDB" id="A0A1E3VVG9"/>
<organism evidence="4 5">
    <name type="scientific">Methyloceanibacter stevinii</name>
    <dbReference type="NCBI Taxonomy" id="1774970"/>
    <lineage>
        <taxon>Bacteria</taxon>
        <taxon>Pseudomonadati</taxon>
        <taxon>Pseudomonadota</taxon>
        <taxon>Alphaproteobacteria</taxon>
        <taxon>Hyphomicrobiales</taxon>
        <taxon>Hyphomicrobiaceae</taxon>
        <taxon>Methyloceanibacter</taxon>
    </lineage>
</organism>
<feature type="domain" description="TNase-like" evidence="3">
    <location>
        <begin position="124"/>
        <end position="204"/>
    </location>
</feature>
<protein>
    <recommendedName>
        <fullName evidence="3">TNase-like domain-containing protein</fullName>
    </recommendedName>
</protein>
<accession>A0A1E3VVG9</accession>
<keyword evidence="2" id="KW-1133">Transmembrane helix</keyword>
<keyword evidence="2" id="KW-0472">Membrane</keyword>
<name>A0A1E3VVG9_9HYPH</name>
<dbReference type="Pfam" id="PF00565">
    <property type="entry name" value="SNase"/>
    <property type="match status" value="1"/>
</dbReference>